<keyword evidence="5 10" id="KW-0812">Transmembrane</keyword>
<feature type="transmembrane region" description="Helical" evidence="10">
    <location>
        <begin position="12"/>
        <end position="36"/>
    </location>
</feature>
<keyword evidence="8 10" id="KW-0333">Golgi apparatus</keyword>
<dbReference type="PANTHER" id="PTHR11214">
    <property type="entry name" value="BETA-1,3-N-ACETYLGLUCOSAMINYLTRANSFERASE"/>
    <property type="match status" value="1"/>
</dbReference>
<dbReference type="PANTHER" id="PTHR11214:SF349">
    <property type="entry name" value="BETA-1,3-GALACTOSYLTRANSFERASE BRN"/>
    <property type="match status" value="1"/>
</dbReference>
<reference evidence="11" key="1">
    <citation type="submission" date="2022-01" db="UniProtKB">
        <authorList>
            <consortium name="EnsemblMetazoa"/>
        </authorList>
    </citation>
    <scope>IDENTIFICATION</scope>
</reference>
<dbReference type="Pfam" id="PF01762">
    <property type="entry name" value="Galactosyl_T"/>
    <property type="match status" value="2"/>
</dbReference>
<evidence type="ECO:0000256" key="5">
    <source>
        <dbReference type="ARBA" id="ARBA00022692"/>
    </source>
</evidence>
<accession>A0A8I6RPP2</accession>
<dbReference type="Gene3D" id="3.90.550.50">
    <property type="match status" value="1"/>
</dbReference>
<dbReference type="EC" id="2.4.1.-" evidence="10"/>
<dbReference type="GO" id="GO:0000139">
    <property type="term" value="C:Golgi membrane"/>
    <property type="evidence" value="ECO:0007669"/>
    <property type="project" value="UniProtKB-SubCell"/>
</dbReference>
<organism evidence="11 12">
    <name type="scientific">Cimex lectularius</name>
    <name type="common">Bed bug</name>
    <name type="synonym">Acanthia lectularia</name>
    <dbReference type="NCBI Taxonomy" id="79782"/>
    <lineage>
        <taxon>Eukaryota</taxon>
        <taxon>Metazoa</taxon>
        <taxon>Ecdysozoa</taxon>
        <taxon>Arthropoda</taxon>
        <taxon>Hexapoda</taxon>
        <taxon>Insecta</taxon>
        <taxon>Pterygota</taxon>
        <taxon>Neoptera</taxon>
        <taxon>Paraneoptera</taxon>
        <taxon>Hemiptera</taxon>
        <taxon>Heteroptera</taxon>
        <taxon>Panheteroptera</taxon>
        <taxon>Cimicomorpha</taxon>
        <taxon>Cimicidae</taxon>
        <taxon>Cimex</taxon>
    </lineage>
</organism>
<dbReference type="GO" id="GO:0006493">
    <property type="term" value="P:protein O-linked glycosylation"/>
    <property type="evidence" value="ECO:0007669"/>
    <property type="project" value="TreeGrafter"/>
</dbReference>
<comment type="subcellular location">
    <subcellularLocation>
        <location evidence="1 10">Golgi apparatus membrane</location>
        <topology evidence="1 10">Single-pass type II membrane protein</topology>
    </subcellularLocation>
</comment>
<evidence type="ECO:0000256" key="3">
    <source>
        <dbReference type="ARBA" id="ARBA00022676"/>
    </source>
</evidence>
<keyword evidence="9 10" id="KW-0472">Membrane</keyword>
<comment type="similarity">
    <text evidence="2 10">Belongs to the glycosyltransferase 31 family.</text>
</comment>
<keyword evidence="12" id="KW-1185">Reference proteome</keyword>
<dbReference type="GO" id="GO:0016758">
    <property type="term" value="F:hexosyltransferase activity"/>
    <property type="evidence" value="ECO:0007669"/>
    <property type="project" value="InterPro"/>
</dbReference>
<keyword evidence="3 10" id="KW-0328">Glycosyltransferase</keyword>
<evidence type="ECO:0000256" key="2">
    <source>
        <dbReference type="ARBA" id="ARBA00008661"/>
    </source>
</evidence>
<evidence type="ECO:0000313" key="11">
    <source>
        <dbReference type="EnsemblMetazoa" id="XP_014247810.1"/>
    </source>
</evidence>
<evidence type="ECO:0000313" key="12">
    <source>
        <dbReference type="Proteomes" id="UP000494040"/>
    </source>
</evidence>
<keyword evidence="4" id="KW-0808">Transferase</keyword>
<evidence type="ECO:0000256" key="9">
    <source>
        <dbReference type="ARBA" id="ARBA00023136"/>
    </source>
</evidence>
<keyword evidence="7 10" id="KW-1133">Transmembrane helix</keyword>
<dbReference type="OMA" id="RVWNECR"/>
<name>A0A8I6RPP2_CIMLE</name>
<dbReference type="OrthoDB" id="5957813at2759"/>
<dbReference type="KEGG" id="clec:106665695"/>
<dbReference type="InterPro" id="IPR002659">
    <property type="entry name" value="Glyco_trans_31"/>
</dbReference>
<evidence type="ECO:0000256" key="10">
    <source>
        <dbReference type="RuleBase" id="RU363063"/>
    </source>
</evidence>
<dbReference type="AlphaFoldDB" id="A0A8I6RPP2"/>
<dbReference type="Proteomes" id="UP000494040">
    <property type="component" value="Unassembled WGS sequence"/>
</dbReference>
<evidence type="ECO:0000256" key="1">
    <source>
        <dbReference type="ARBA" id="ARBA00004323"/>
    </source>
</evidence>
<sequence>MKGFVRIVRKSGLFRKICVVILVYFLYCCGVFTHLIEKRFNGEFPLGEESYNEIRSSCLRGIKPDIEPFNTYKYYFKYFASLKCLSESKIKLAIIVKSAIGNFDRRQGIRRSWGFGNRYSDVEMRTVFILGMGDDKELQKRVDKENSEYNDIVQAAFRDDYYNNTIKTLMAYKWAVKYCSDAKFYVFSDDDMYVSIKNVLRFVKNPLDYPDYLEVPVVSLKDSHHYEIRRELRYNKNVPQMLDFELNDKAELYAGYVFQSSRPHRHFWSKWYISLEEYPYDRWPPYVTGGAYILSNVVLHEFYYASQVTQHFRFDDIYISILAYKLNITPIHNDEFYFHKKHFSGNNYKYVIASHGFDNPHELKDFWHHQKTIGNA</sequence>
<protein>
    <recommendedName>
        <fullName evidence="10">Hexosyltransferase</fullName>
        <ecNumber evidence="10">2.4.1.-</ecNumber>
    </recommendedName>
</protein>
<evidence type="ECO:0000256" key="4">
    <source>
        <dbReference type="ARBA" id="ARBA00022679"/>
    </source>
</evidence>
<dbReference type="EnsemblMetazoa" id="XM_014392324.2">
    <property type="protein sequence ID" value="XP_014247810.1"/>
    <property type="gene ID" value="LOC106665695"/>
</dbReference>
<evidence type="ECO:0000256" key="6">
    <source>
        <dbReference type="ARBA" id="ARBA00022968"/>
    </source>
</evidence>
<proteinExistence type="inferred from homology"/>
<evidence type="ECO:0000256" key="8">
    <source>
        <dbReference type="ARBA" id="ARBA00023034"/>
    </source>
</evidence>
<evidence type="ECO:0000256" key="7">
    <source>
        <dbReference type="ARBA" id="ARBA00022989"/>
    </source>
</evidence>
<dbReference type="GO" id="GO:0008194">
    <property type="term" value="F:UDP-glycosyltransferase activity"/>
    <property type="evidence" value="ECO:0007669"/>
    <property type="project" value="TreeGrafter"/>
</dbReference>
<keyword evidence="6 10" id="KW-0735">Signal-anchor</keyword>
<gene>
    <name evidence="11" type="primary">106665695</name>
</gene>